<dbReference type="Pfam" id="PF01107">
    <property type="entry name" value="MP"/>
    <property type="match status" value="1"/>
</dbReference>
<dbReference type="PANTHER" id="PTHR33054:SF9">
    <property type="entry name" value="CCHC-TYPE DOMAIN-CONTAINING PROTEIN"/>
    <property type="match status" value="1"/>
</dbReference>
<evidence type="ECO:0000256" key="1">
    <source>
        <dbReference type="SAM" id="MobiDB-lite"/>
    </source>
</evidence>
<sequence>MSASSSRYGIEPDDMNSSTGQSVANYETNWDEKDLINWQLPNIQQSSIYKKKLLDFRTFLGQKNKEINVKLQNSTFTTNLLNKNSLTHYNKIGFNDLHIGSVQVGIKSISKIGLNNSLLIVLRDKRNTNYKESILGMAETSLTYGSIYFQCYPNFIIALNTDEHKEKCLVINIQTHNFQFLEKSSPYKLVYRVHYRVLTSGLIPNYIPPAVPAVQTICFNASPSVNVLVPVPVKWKNINFPDDWVKEKVDQPSYKPPMINLYDCVSEQDGTLRISFRRGLSIQDNDSDHSRSLKDFQEQLEKIDINLSQSSVFSIPKEIPPQVFVPYESSSSDKKAKGKVHEPNTEVLMFPDHTGIEKCFDHLIDERELLKALEERLQNLSIPQSGVQTLDKNISTSSRFEGQLFSWWTHTLSLNARTSILNHTKELTTTTPVRSATDPTSFIPTTSTTTTTSQPDGIDVLCYTILMHFVGNPNINQGKEFSKIQNLKCKRLSDFKWYKDIFLTRVLQRPDNANAYWKEKFISGLPKLFSNKVRDKMIEHMGWSDWSQMDLNTWTDEHITIGHQSIIKKGKYSKNKRTTKTFKKSNKCFKRGKDGHYANKCRDQKNKIKSLDIGEEIKDKVLQILHVESDSELEASTSPDEVLVIGDSSGDTSYDSSSDSDPDIQLCICKEINVVDQYDFSLIISMIDNIEDLIQKAKHI</sequence>
<comment type="caution">
    <text evidence="2">The sequence shown here is derived from an EMBL/GenBank/DDBJ whole genome shotgun (WGS) entry which is preliminary data.</text>
</comment>
<feature type="region of interest" description="Disordered" evidence="1">
    <location>
        <begin position="430"/>
        <end position="450"/>
    </location>
</feature>
<keyword evidence="3" id="KW-1185">Reference proteome</keyword>
<dbReference type="PANTHER" id="PTHR33054">
    <property type="entry name" value="CCHC-TYPE DOMAIN-CONTAINING PROTEIN"/>
    <property type="match status" value="1"/>
</dbReference>
<evidence type="ECO:0000313" key="3">
    <source>
        <dbReference type="Proteomes" id="UP001280121"/>
    </source>
</evidence>
<evidence type="ECO:0008006" key="4">
    <source>
        <dbReference type="Google" id="ProtNLM"/>
    </source>
</evidence>
<protein>
    <recommendedName>
        <fullName evidence="4">CCHC-type domain-containing protein</fullName>
    </recommendedName>
</protein>
<reference evidence="2" key="1">
    <citation type="journal article" date="2023" name="Plant J.">
        <title>Genome sequences and population genomics provide insights into the demographic history, inbreeding, and mutation load of two 'living fossil' tree species of Dipteronia.</title>
        <authorList>
            <person name="Feng Y."/>
            <person name="Comes H.P."/>
            <person name="Chen J."/>
            <person name="Zhu S."/>
            <person name="Lu R."/>
            <person name="Zhang X."/>
            <person name="Li P."/>
            <person name="Qiu J."/>
            <person name="Olsen K.M."/>
            <person name="Qiu Y."/>
        </authorList>
    </citation>
    <scope>NUCLEOTIDE SEQUENCE</scope>
    <source>
        <strain evidence="2">KIB01</strain>
    </source>
</reference>
<name>A0AAE0CMQ2_9ROSI</name>
<accession>A0AAE0CMQ2</accession>
<dbReference type="EMBL" id="JANJYI010000003">
    <property type="protein sequence ID" value="KAK2656920.1"/>
    <property type="molecule type" value="Genomic_DNA"/>
</dbReference>
<dbReference type="InterPro" id="IPR028919">
    <property type="entry name" value="Viral_movement"/>
</dbReference>
<organism evidence="2 3">
    <name type="scientific">Dipteronia dyeriana</name>
    <dbReference type="NCBI Taxonomy" id="168575"/>
    <lineage>
        <taxon>Eukaryota</taxon>
        <taxon>Viridiplantae</taxon>
        <taxon>Streptophyta</taxon>
        <taxon>Embryophyta</taxon>
        <taxon>Tracheophyta</taxon>
        <taxon>Spermatophyta</taxon>
        <taxon>Magnoliopsida</taxon>
        <taxon>eudicotyledons</taxon>
        <taxon>Gunneridae</taxon>
        <taxon>Pentapetalae</taxon>
        <taxon>rosids</taxon>
        <taxon>malvids</taxon>
        <taxon>Sapindales</taxon>
        <taxon>Sapindaceae</taxon>
        <taxon>Hippocastanoideae</taxon>
        <taxon>Acereae</taxon>
        <taxon>Dipteronia</taxon>
    </lineage>
</organism>
<dbReference type="Pfam" id="PF22909">
    <property type="entry name" value="Caulimovir_coat_dom"/>
    <property type="match status" value="1"/>
</dbReference>
<dbReference type="Proteomes" id="UP001280121">
    <property type="component" value="Unassembled WGS sequence"/>
</dbReference>
<dbReference type="AlphaFoldDB" id="A0AAE0CMQ2"/>
<evidence type="ECO:0000313" key="2">
    <source>
        <dbReference type="EMBL" id="KAK2656920.1"/>
    </source>
</evidence>
<proteinExistence type="predicted"/>
<feature type="compositionally biased region" description="Low complexity" evidence="1">
    <location>
        <begin position="437"/>
        <end position="450"/>
    </location>
</feature>
<gene>
    <name evidence="2" type="ORF">Ddye_009972</name>
</gene>
<feature type="region of interest" description="Disordered" evidence="1">
    <location>
        <begin position="1"/>
        <end position="22"/>
    </location>
</feature>